<feature type="domain" description="Peptidase C14 caspase" evidence="2">
    <location>
        <begin position="23"/>
        <end position="100"/>
    </location>
</feature>
<comment type="caution">
    <text evidence="3">The sequence shown here is derived from an EMBL/GenBank/DDBJ whole genome shotgun (WGS) entry which is preliminary data.</text>
</comment>
<gene>
    <name evidence="3" type="ORF">DD728_09570</name>
</gene>
<protein>
    <recommendedName>
        <fullName evidence="2">Peptidase C14 caspase domain-containing protein</fullName>
    </recommendedName>
</protein>
<feature type="signal peptide" evidence="1">
    <location>
        <begin position="1"/>
        <end position="20"/>
    </location>
</feature>
<evidence type="ECO:0000259" key="2">
    <source>
        <dbReference type="Pfam" id="PF00656"/>
    </source>
</evidence>
<evidence type="ECO:0000313" key="4">
    <source>
        <dbReference type="Proteomes" id="UP000263957"/>
    </source>
</evidence>
<keyword evidence="1" id="KW-0732">Signal</keyword>
<evidence type="ECO:0000313" key="3">
    <source>
        <dbReference type="EMBL" id="HBQ49116.1"/>
    </source>
</evidence>
<dbReference type="Gene3D" id="3.40.50.1460">
    <property type="match status" value="1"/>
</dbReference>
<dbReference type="InterPro" id="IPR011600">
    <property type="entry name" value="Pept_C14_caspase"/>
</dbReference>
<sequence length="120" mass="12934">MFRGILICLMFLGVALGADAKTKRALIIGVGDYEQLPDLQKTIGDATGYSEAFEGQLGFEVTRLIDPGTIEFLEALDGFLQSIEPGDEVAFIFSGHGWSDGADNFLALRDAPLESSEFAL</sequence>
<feature type="chain" id="PRO_5016709969" description="Peptidase C14 caspase domain-containing protein" evidence="1">
    <location>
        <begin position="21"/>
        <end position="120"/>
    </location>
</feature>
<dbReference type="InterPro" id="IPR029030">
    <property type="entry name" value="Caspase-like_dom_sf"/>
</dbReference>
<organism evidence="3 4">
    <name type="scientific">Hyphomonas atlantica</name>
    <dbReference type="NCBI Taxonomy" id="1280948"/>
    <lineage>
        <taxon>Bacteria</taxon>
        <taxon>Pseudomonadati</taxon>
        <taxon>Pseudomonadota</taxon>
        <taxon>Alphaproteobacteria</taxon>
        <taxon>Hyphomonadales</taxon>
        <taxon>Hyphomonadaceae</taxon>
        <taxon>Hyphomonas</taxon>
    </lineage>
</organism>
<dbReference type="SUPFAM" id="SSF52129">
    <property type="entry name" value="Caspase-like"/>
    <property type="match status" value="1"/>
</dbReference>
<proteinExistence type="predicted"/>
<name>A0A356W8B8_9PROT</name>
<feature type="non-terminal residue" evidence="3">
    <location>
        <position position="120"/>
    </location>
</feature>
<dbReference type="AlphaFoldDB" id="A0A356W8B8"/>
<dbReference type="PANTHER" id="PTHR22576:SF37">
    <property type="entry name" value="MUCOSA-ASSOCIATED LYMPHOID TISSUE LYMPHOMA TRANSLOCATION PROTEIN 1"/>
    <property type="match status" value="1"/>
</dbReference>
<dbReference type="EMBL" id="DOGS01000194">
    <property type="protein sequence ID" value="HBQ49116.1"/>
    <property type="molecule type" value="Genomic_DNA"/>
</dbReference>
<reference evidence="3 4" key="1">
    <citation type="journal article" date="2018" name="Nat. Biotechnol.">
        <title>A standardized bacterial taxonomy based on genome phylogeny substantially revises the tree of life.</title>
        <authorList>
            <person name="Parks D.H."/>
            <person name="Chuvochina M."/>
            <person name="Waite D.W."/>
            <person name="Rinke C."/>
            <person name="Skarshewski A."/>
            <person name="Chaumeil P.A."/>
            <person name="Hugenholtz P."/>
        </authorList>
    </citation>
    <scope>NUCLEOTIDE SEQUENCE [LARGE SCALE GENOMIC DNA]</scope>
    <source>
        <strain evidence="3">UBA10378</strain>
    </source>
</reference>
<dbReference type="GO" id="GO:0004197">
    <property type="term" value="F:cysteine-type endopeptidase activity"/>
    <property type="evidence" value="ECO:0007669"/>
    <property type="project" value="InterPro"/>
</dbReference>
<dbReference type="PANTHER" id="PTHR22576">
    <property type="entry name" value="MUCOSA ASSOCIATED LYMPHOID TISSUE LYMPHOMA TRANSLOCATION PROTEIN 1/PARACASPASE"/>
    <property type="match status" value="1"/>
</dbReference>
<dbReference type="Pfam" id="PF00656">
    <property type="entry name" value="Peptidase_C14"/>
    <property type="match status" value="1"/>
</dbReference>
<evidence type="ECO:0000256" key="1">
    <source>
        <dbReference type="SAM" id="SignalP"/>
    </source>
</evidence>
<dbReference type="Proteomes" id="UP000263957">
    <property type="component" value="Unassembled WGS sequence"/>
</dbReference>
<dbReference type="GO" id="GO:0006508">
    <property type="term" value="P:proteolysis"/>
    <property type="evidence" value="ECO:0007669"/>
    <property type="project" value="InterPro"/>
</dbReference>
<dbReference type="InterPro" id="IPR052039">
    <property type="entry name" value="Caspase-related_regulators"/>
</dbReference>
<accession>A0A356W8B8</accession>